<evidence type="ECO:0000313" key="1">
    <source>
        <dbReference type="EMBL" id="KAE8318252.1"/>
    </source>
</evidence>
<dbReference type="Proteomes" id="UP000325433">
    <property type="component" value="Unassembled WGS sequence"/>
</dbReference>
<accession>A0A5N6WC56</accession>
<organism evidence="1 2">
    <name type="scientific">Aspergillus transmontanensis</name>
    <dbReference type="NCBI Taxonomy" id="1034304"/>
    <lineage>
        <taxon>Eukaryota</taxon>
        <taxon>Fungi</taxon>
        <taxon>Dikarya</taxon>
        <taxon>Ascomycota</taxon>
        <taxon>Pezizomycotina</taxon>
        <taxon>Eurotiomycetes</taxon>
        <taxon>Eurotiomycetidae</taxon>
        <taxon>Eurotiales</taxon>
        <taxon>Aspergillaceae</taxon>
        <taxon>Aspergillus</taxon>
        <taxon>Aspergillus subgen. Circumdati</taxon>
    </lineage>
</organism>
<dbReference type="AlphaFoldDB" id="A0A5N6WC56"/>
<reference evidence="2" key="1">
    <citation type="submission" date="2019-04" db="EMBL/GenBank/DDBJ databases">
        <title>Friends and foes A comparative genomics studyof 23 Aspergillus species from section Flavi.</title>
        <authorList>
            <consortium name="DOE Joint Genome Institute"/>
            <person name="Kjaerbolling I."/>
            <person name="Vesth T."/>
            <person name="Frisvad J.C."/>
            <person name="Nybo J.L."/>
            <person name="Theobald S."/>
            <person name="Kildgaard S."/>
            <person name="Isbrandt T."/>
            <person name="Kuo A."/>
            <person name="Sato A."/>
            <person name="Lyhne E.K."/>
            <person name="Kogle M.E."/>
            <person name="Wiebenga A."/>
            <person name="Kun R.S."/>
            <person name="Lubbers R.J."/>
            <person name="Makela M.R."/>
            <person name="Barry K."/>
            <person name="Chovatia M."/>
            <person name="Clum A."/>
            <person name="Daum C."/>
            <person name="Haridas S."/>
            <person name="He G."/>
            <person name="LaButti K."/>
            <person name="Lipzen A."/>
            <person name="Mondo S."/>
            <person name="Riley R."/>
            <person name="Salamov A."/>
            <person name="Simmons B.A."/>
            <person name="Magnuson J.K."/>
            <person name="Henrissat B."/>
            <person name="Mortensen U.H."/>
            <person name="Larsen T.O."/>
            <person name="Devries R.P."/>
            <person name="Grigoriev I.V."/>
            <person name="Machida M."/>
            <person name="Baker S.E."/>
            <person name="Andersen M.R."/>
        </authorList>
    </citation>
    <scope>NUCLEOTIDE SEQUENCE [LARGE SCALE GENOMIC DNA]</scope>
    <source>
        <strain evidence="2">CBS 130015</strain>
    </source>
</reference>
<gene>
    <name evidence="1" type="ORF">BDV41DRAFT_414646</name>
</gene>
<dbReference type="EMBL" id="ML738298">
    <property type="protein sequence ID" value="KAE8318252.1"/>
    <property type="molecule type" value="Genomic_DNA"/>
</dbReference>
<keyword evidence="2" id="KW-1185">Reference proteome</keyword>
<sequence length="141" mass="15711">MYSTAGFNMNLQHQDIRSDRRFYPRDQRIIPLEPGSGSSNADIRHVFLLKWQYYLPEGCPLGEEITAAVAIRDGKLLPLRASIPEMLTTPNVIKHISEYPVIGMNTLIIEPALGGQRESSCHCLVFSICSAVPTADSSRTH</sequence>
<evidence type="ECO:0000313" key="2">
    <source>
        <dbReference type="Proteomes" id="UP000325433"/>
    </source>
</evidence>
<protein>
    <submittedName>
        <fullName evidence="1">Uncharacterized protein</fullName>
    </submittedName>
</protein>
<proteinExistence type="predicted"/>
<name>A0A5N6WC56_9EURO</name>